<dbReference type="InterPro" id="IPR052893">
    <property type="entry name" value="TCS_response_regulator"/>
</dbReference>
<protein>
    <submittedName>
        <fullName evidence="3">Response regulator</fullName>
    </submittedName>
</protein>
<feature type="modified residue" description="4-aspartylphosphate" evidence="1">
    <location>
        <position position="57"/>
    </location>
</feature>
<dbReference type="PROSITE" id="PS50110">
    <property type="entry name" value="RESPONSE_REGULATORY"/>
    <property type="match status" value="1"/>
</dbReference>
<keyword evidence="4" id="KW-1185">Reference proteome</keyword>
<proteinExistence type="predicted"/>
<dbReference type="SUPFAM" id="SSF52172">
    <property type="entry name" value="CheY-like"/>
    <property type="match status" value="1"/>
</dbReference>
<name>A0ABP8H180_9BACT</name>
<keyword evidence="1" id="KW-0597">Phosphoprotein</keyword>
<dbReference type="RefSeq" id="WP_345256165.1">
    <property type="nucleotide sequence ID" value="NZ_BAABGY010000007.1"/>
</dbReference>
<dbReference type="InterPro" id="IPR001789">
    <property type="entry name" value="Sig_transdc_resp-reg_receiver"/>
</dbReference>
<sequence>MATNSYILMLEDDEDDRQLTKATLDELGISMRVHFVRSRDELLEQLQAAEPVVVLLDYNVKPDTGLDVLQAIKVRPEGRAVPVVVLGDTDDPDFVRLCYNKGAASYVVKPNSYEGTRRAISAFFTYWLRVAETPAHRSEKLV</sequence>
<evidence type="ECO:0000313" key="3">
    <source>
        <dbReference type="EMBL" id="GAA4332927.1"/>
    </source>
</evidence>
<dbReference type="Pfam" id="PF00072">
    <property type="entry name" value="Response_reg"/>
    <property type="match status" value="1"/>
</dbReference>
<organism evidence="3 4">
    <name type="scientific">Flaviaesturariibacter amylovorans</name>
    <dbReference type="NCBI Taxonomy" id="1084520"/>
    <lineage>
        <taxon>Bacteria</taxon>
        <taxon>Pseudomonadati</taxon>
        <taxon>Bacteroidota</taxon>
        <taxon>Chitinophagia</taxon>
        <taxon>Chitinophagales</taxon>
        <taxon>Chitinophagaceae</taxon>
        <taxon>Flaviaestuariibacter</taxon>
    </lineage>
</organism>
<dbReference type="EMBL" id="BAABGY010000007">
    <property type="protein sequence ID" value="GAA4332927.1"/>
    <property type="molecule type" value="Genomic_DNA"/>
</dbReference>
<dbReference type="InterPro" id="IPR011006">
    <property type="entry name" value="CheY-like_superfamily"/>
</dbReference>
<dbReference type="Proteomes" id="UP001501725">
    <property type="component" value="Unassembled WGS sequence"/>
</dbReference>
<accession>A0ABP8H180</accession>
<evidence type="ECO:0000256" key="1">
    <source>
        <dbReference type="PROSITE-ProRule" id="PRU00169"/>
    </source>
</evidence>
<comment type="caution">
    <text evidence="3">The sequence shown here is derived from an EMBL/GenBank/DDBJ whole genome shotgun (WGS) entry which is preliminary data.</text>
</comment>
<reference evidence="4" key="1">
    <citation type="journal article" date="2019" name="Int. J. Syst. Evol. Microbiol.">
        <title>The Global Catalogue of Microorganisms (GCM) 10K type strain sequencing project: providing services to taxonomists for standard genome sequencing and annotation.</title>
        <authorList>
            <consortium name="The Broad Institute Genomics Platform"/>
            <consortium name="The Broad Institute Genome Sequencing Center for Infectious Disease"/>
            <person name="Wu L."/>
            <person name="Ma J."/>
        </authorList>
    </citation>
    <scope>NUCLEOTIDE SEQUENCE [LARGE SCALE GENOMIC DNA]</scope>
    <source>
        <strain evidence="4">JCM 17919</strain>
    </source>
</reference>
<dbReference type="Gene3D" id="3.40.50.2300">
    <property type="match status" value="1"/>
</dbReference>
<gene>
    <name evidence="3" type="ORF">GCM10023184_25830</name>
</gene>
<dbReference type="PANTHER" id="PTHR44520">
    <property type="entry name" value="RESPONSE REGULATOR RCP1-RELATED"/>
    <property type="match status" value="1"/>
</dbReference>
<feature type="domain" description="Response regulatory" evidence="2">
    <location>
        <begin position="6"/>
        <end position="124"/>
    </location>
</feature>
<evidence type="ECO:0000313" key="4">
    <source>
        <dbReference type="Proteomes" id="UP001501725"/>
    </source>
</evidence>
<dbReference type="SMART" id="SM00448">
    <property type="entry name" value="REC"/>
    <property type="match status" value="1"/>
</dbReference>
<dbReference type="PANTHER" id="PTHR44520:SF2">
    <property type="entry name" value="RESPONSE REGULATOR RCP1"/>
    <property type="match status" value="1"/>
</dbReference>
<evidence type="ECO:0000259" key="2">
    <source>
        <dbReference type="PROSITE" id="PS50110"/>
    </source>
</evidence>